<dbReference type="AlphaFoldDB" id="A0A2U2HE03"/>
<dbReference type="InterPro" id="IPR029046">
    <property type="entry name" value="LolA/LolB/LppX"/>
</dbReference>
<sequence length="207" mass="22221">MRRPLTAIILAAACAQVQAHPQAPAPAQSTVARIEAMLAEPDTLCGRFDQTKRLAGMKRPLLSHGRFCVVAGKGVMWRTVKPFPNTLRLTRDEIVHFQGQRVAMRLDARQEPTVRMINSVLFSLLSGDLGKLDALFEVDASIDKGWKVALKARSPALAKAVGAISLDGAAHVNNIHIKEAGGDSTDIVFSAIKTGDTAITADEAALF</sequence>
<dbReference type="Gene3D" id="2.50.20.10">
    <property type="entry name" value="Lipoprotein localisation LolA/LolB/LppX"/>
    <property type="match status" value="1"/>
</dbReference>
<name>A0A2U2HE03_9BURK</name>
<accession>A0A2U2HE03</accession>
<dbReference type="InterPro" id="IPR004564">
    <property type="entry name" value="OM_lipoprot_carrier_LolA-like"/>
</dbReference>
<evidence type="ECO:0000313" key="4">
    <source>
        <dbReference type="Proteomes" id="UP000241421"/>
    </source>
</evidence>
<dbReference type="RefSeq" id="WP_106759927.1">
    <property type="nucleotide sequence ID" value="NZ_PXWF02000310.1"/>
</dbReference>
<protein>
    <submittedName>
        <fullName evidence="3">Outer membrane lipoprotein carrier protein LolA</fullName>
    </submittedName>
</protein>
<feature type="chain" id="PRO_5015718509" evidence="2">
    <location>
        <begin position="20"/>
        <end position="207"/>
    </location>
</feature>
<feature type="signal peptide" evidence="2">
    <location>
        <begin position="1"/>
        <end position="19"/>
    </location>
</feature>
<dbReference type="CDD" id="cd16325">
    <property type="entry name" value="LolA"/>
    <property type="match status" value="1"/>
</dbReference>
<dbReference type="SUPFAM" id="SSF89392">
    <property type="entry name" value="Prokaryotic lipoproteins and lipoprotein localization factors"/>
    <property type="match status" value="1"/>
</dbReference>
<organism evidence="3 4">
    <name type="scientific">Massilia glaciei</name>
    <dbReference type="NCBI Taxonomy" id="1524097"/>
    <lineage>
        <taxon>Bacteria</taxon>
        <taxon>Pseudomonadati</taxon>
        <taxon>Pseudomonadota</taxon>
        <taxon>Betaproteobacteria</taxon>
        <taxon>Burkholderiales</taxon>
        <taxon>Oxalobacteraceae</taxon>
        <taxon>Telluria group</taxon>
        <taxon>Massilia</taxon>
    </lineage>
</organism>
<comment type="caution">
    <text evidence="3">The sequence shown here is derived from an EMBL/GenBank/DDBJ whole genome shotgun (WGS) entry which is preliminary data.</text>
</comment>
<gene>
    <name evidence="3" type="ORF">C7C56_024285</name>
</gene>
<dbReference type="EMBL" id="PXWF02000310">
    <property type="protein sequence ID" value="PWF41553.1"/>
    <property type="molecule type" value="Genomic_DNA"/>
</dbReference>
<evidence type="ECO:0000256" key="1">
    <source>
        <dbReference type="ARBA" id="ARBA00022729"/>
    </source>
</evidence>
<dbReference type="Pfam" id="PF03548">
    <property type="entry name" value="LolA"/>
    <property type="match status" value="1"/>
</dbReference>
<reference evidence="3 4" key="1">
    <citation type="submission" date="2018-04" db="EMBL/GenBank/DDBJ databases">
        <title>Massilia violaceinigra sp. nov., a novel purple-pigmented bacterium isolated from Tianshan glacier, Xinjiang, China.</title>
        <authorList>
            <person name="Wang H."/>
        </authorList>
    </citation>
    <scope>NUCLEOTIDE SEQUENCE [LARGE SCALE GENOMIC DNA]</scope>
    <source>
        <strain evidence="3 4">B448-2</strain>
    </source>
</reference>
<keyword evidence="1 2" id="KW-0732">Signal</keyword>
<dbReference type="Proteomes" id="UP000241421">
    <property type="component" value="Unassembled WGS sequence"/>
</dbReference>
<evidence type="ECO:0000256" key="2">
    <source>
        <dbReference type="SAM" id="SignalP"/>
    </source>
</evidence>
<evidence type="ECO:0000313" key="3">
    <source>
        <dbReference type="EMBL" id="PWF41553.1"/>
    </source>
</evidence>
<proteinExistence type="predicted"/>
<keyword evidence="3" id="KW-0449">Lipoprotein</keyword>
<keyword evidence="4" id="KW-1185">Reference proteome</keyword>
<dbReference type="OrthoDB" id="7025041at2"/>